<keyword evidence="13" id="KW-1185">Reference proteome</keyword>
<dbReference type="GO" id="GO:0051726">
    <property type="term" value="P:regulation of cell cycle"/>
    <property type="evidence" value="ECO:0007669"/>
    <property type="project" value="TreeGrafter"/>
</dbReference>
<evidence type="ECO:0000256" key="7">
    <source>
        <dbReference type="ARBA" id="ARBA00047899"/>
    </source>
</evidence>
<dbReference type="EMBL" id="MIGC01000630">
    <property type="protein sequence ID" value="PHJ24584.1"/>
    <property type="molecule type" value="Genomic_DNA"/>
</dbReference>
<dbReference type="SMART" id="SM00220">
    <property type="entry name" value="S_TKc"/>
    <property type="match status" value="1"/>
</dbReference>
<dbReference type="InterPro" id="IPR000719">
    <property type="entry name" value="Prot_kinase_dom"/>
</dbReference>
<evidence type="ECO:0000256" key="5">
    <source>
        <dbReference type="ARBA" id="ARBA00022777"/>
    </source>
</evidence>
<gene>
    <name evidence="12" type="ORF">CSUI_001559</name>
</gene>
<dbReference type="Pfam" id="PF00069">
    <property type="entry name" value="Pkinase"/>
    <property type="match status" value="1"/>
</dbReference>
<keyword evidence="2" id="KW-0723">Serine/threonine-protein kinase</keyword>
<comment type="caution">
    <text evidence="12">The sequence shown here is derived from an EMBL/GenBank/DDBJ whole genome shotgun (WGS) entry which is preliminary data.</text>
</comment>
<keyword evidence="6" id="KW-0067">ATP-binding</keyword>
<dbReference type="GeneID" id="94424975"/>
<feature type="compositionally biased region" description="Pro residues" evidence="10">
    <location>
        <begin position="281"/>
        <end position="291"/>
    </location>
</feature>
<dbReference type="RefSeq" id="XP_067926257.1">
    <property type="nucleotide sequence ID" value="XM_068061764.1"/>
</dbReference>
<keyword evidence="4" id="KW-0547">Nucleotide-binding</keyword>
<evidence type="ECO:0000256" key="2">
    <source>
        <dbReference type="ARBA" id="ARBA00022527"/>
    </source>
</evidence>
<keyword evidence="3" id="KW-0808">Transferase</keyword>
<accession>A0A2C6LC49</accession>
<dbReference type="Proteomes" id="UP000221165">
    <property type="component" value="Unassembled WGS sequence"/>
</dbReference>
<dbReference type="OrthoDB" id="10254671at2759"/>
<dbReference type="FunFam" id="3.30.200.20:FF:000088">
    <property type="entry name" value="Casein kinase II subunit alpha"/>
    <property type="match status" value="1"/>
</dbReference>
<dbReference type="Gene3D" id="3.30.200.20">
    <property type="entry name" value="Phosphorylase Kinase, domain 1"/>
    <property type="match status" value="2"/>
</dbReference>
<dbReference type="CDD" id="cd14132">
    <property type="entry name" value="STKc_CK2_alpha"/>
    <property type="match status" value="1"/>
</dbReference>
<dbReference type="Gene3D" id="1.10.510.10">
    <property type="entry name" value="Transferase(Phosphotransferase) domain 1"/>
    <property type="match status" value="1"/>
</dbReference>
<evidence type="ECO:0000256" key="10">
    <source>
        <dbReference type="SAM" id="MobiDB-lite"/>
    </source>
</evidence>
<organism evidence="12 13">
    <name type="scientific">Cystoisospora suis</name>
    <dbReference type="NCBI Taxonomy" id="483139"/>
    <lineage>
        <taxon>Eukaryota</taxon>
        <taxon>Sar</taxon>
        <taxon>Alveolata</taxon>
        <taxon>Apicomplexa</taxon>
        <taxon>Conoidasida</taxon>
        <taxon>Coccidia</taxon>
        <taxon>Eucoccidiorida</taxon>
        <taxon>Eimeriorina</taxon>
        <taxon>Sarcocystidae</taxon>
        <taxon>Cystoisospora</taxon>
    </lineage>
</organism>
<dbReference type="GO" id="GO:0005829">
    <property type="term" value="C:cytosol"/>
    <property type="evidence" value="ECO:0007669"/>
    <property type="project" value="TreeGrafter"/>
</dbReference>
<dbReference type="FunFam" id="1.10.510.10:FF:000059">
    <property type="entry name" value="Casein kinase II subunit alpha"/>
    <property type="match status" value="1"/>
</dbReference>
<dbReference type="GO" id="GO:0004674">
    <property type="term" value="F:protein serine/threonine kinase activity"/>
    <property type="evidence" value="ECO:0007669"/>
    <property type="project" value="UniProtKB-KW"/>
</dbReference>
<proteinExistence type="predicted"/>
<keyword evidence="5" id="KW-0418">Kinase</keyword>
<evidence type="ECO:0000256" key="9">
    <source>
        <dbReference type="ARBA" id="ARBA00059329"/>
    </source>
</evidence>
<feature type="compositionally biased region" description="Low complexity" evidence="10">
    <location>
        <begin position="313"/>
        <end position="352"/>
    </location>
</feature>
<feature type="compositionally biased region" description="Gly residues" evidence="10">
    <location>
        <begin position="472"/>
        <end position="491"/>
    </location>
</feature>
<sequence length="789" mass="86361">MCLMPFLLLQPFGKITLARNHFRCTYTTSSGVHFLHFSASSSLYKTQFSCMNRYHNIERAHGFPVTRSEWFFFRFFSSSSSLLHVRLCRADFLFIPASPLSFFSRGTFSSFHTSTRRQFVDSHSSSTLLLLPSEHLIHRRTVSTWVCPIAQRKETSLLSLSLTAVSSKPFLLLRSIHLPLFSRTLGKSILQYFSSFSSSASPLSTSLFHHTSLHKNPSPFLCLLRVHQSVAGLGCTYSKVTIGSDHQNYSYLGSHLFCSSSSSTKASLRKPPSSPLSAIMSPPPPSPPPPTDAAAAAATTASAGVSAGGAVVGSGTSPSGRTGGSSTHFSSSFPTAQSGPSSSSPPASSAAPQGNVARYYADVNSHRPREYWDYENFVIRWGVPDGYEIVRKLGRGKYSEVFEGIRVGGSSTSAGAGALGSTSSSSSASSSSLAQEGSGSLASLNSTGSNGGGGGSNTSFSTACSSSSSQLGGSGGGGRGSTGTTAGGGEGSSSSDSSMMQLPRPLADGEKCVVKILKPVKKKKIRREVRILQNLCGGPNIIRLLDVVKDPASRTPALVFEHINNQDFKTLYPTLTDYDIRYYIFQILKALDYCHSQGIMHRDVKPHNVMIDHTKRELRLIDWGLAEFYHPGREYNVRVASRYYKGPELLVDLQVYDYSLDMWSLGCMLAGLVFRKEPFFYGHDNCDQLVKIAKVLGTESLFAYLEKYNLELESHFTSLLGKHTRRPWTRFVNAENQHLACPEAIDLIDKMLVYDHCERILPREAMRHPYFQPVLEEEQRKTAAANSLR</sequence>
<dbReference type="GO" id="GO:0005524">
    <property type="term" value="F:ATP binding"/>
    <property type="evidence" value="ECO:0007669"/>
    <property type="project" value="UniProtKB-KW"/>
</dbReference>
<dbReference type="GO" id="GO:0005634">
    <property type="term" value="C:nucleus"/>
    <property type="evidence" value="ECO:0007669"/>
    <property type="project" value="TreeGrafter"/>
</dbReference>
<comment type="function">
    <text evidence="9">Casein kinases are operationally defined by their preferential utilization of acidic proteins such as caseins as substrates. The alpha chain contains the catalytic site.</text>
</comment>
<dbReference type="VEuPathDB" id="ToxoDB:CSUI_001559"/>
<dbReference type="SUPFAM" id="SSF56112">
    <property type="entry name" value="Protein kinase-like (PK-like)"/>
    <property type="match status" value="1"/>
</dbReference>
<dbReference type="InterPro" id="IPR045216">
    <property type="entry name" value="CK2_alpha"/>
</dbReference>
<dbReference type="PANTHER" id="PTHR24054">
    <property type="entry name" value="CASEIN KINASE II SUBUNIT ALPHA"/>
    <property type="match status" value="1"/>
</dbReference>
<dbReference type="InterPro" id="IPR011009">
    <property type="entry name" value="Kinase-like_dom_sf"/>
</dbReference>
<dbReference type="AlphaFoldDB" id="A0A2C6LC49"/>
<evidence type="ECO:0000256" key="1">
    <source>
        <dbReference type="ARBA" id="ARBA00012513"/>
    </source>
</evidence>
<feature type="region of interest" description="Disordered" evidence="10">
    <location>
        <begin position="409"/>
        <end position="502"/>
    </location>
</feature>
<feature type="compositionally biased region" description="Low complexity" evidence="10">
    <location>
        <begin position="292"/>
        <end position="305"/>
    </location>
</feature>
<dbReference type="GO" id="GO:0005956">
    <property type="term" value="C:protein kinase CK2 complex"/>
    <property type="evidence" value="ECO:0007669"/>
    <property type="project" value="TreeGrafter"/>
</dbReference>
<protein>
    <recommendedName>
        <fullName evidence="1">non-specific serine/threonine protein kinase</fullName>
        <ecNumber evidence="1">2.7.11.1</ecNumber>
    </recommendedName>
</protein>
<dbReference type="InterPro" id="IPR008271">
    <property type="entry name" value="Ser/Thr_kinase_AS"/>
</dbReference>
<evidence type="ECO:0000313" key="12">
    <source>
        <dbReference type="EMBL" id="PHJ24584.1"/>
    </source>
</evidence>
<reference evidence="12 13" key="1">
    <citation type="journal article" date="2017" name="Int. J. Parasitol.">
        <title>The genome of the protozoan parasite Cystoisospora suis and a reverse vaccinology approach to identify vaccine candidates.</title>
        <authorList>
            <person name="Palmieri N."/>
            <person name="Shrestha A."/>
            <person name="Ruttkowski B."/>
            <person name="Beck T."/>
            <person name="Vogl C."/>
            <person name="Tomley F."/>
            <person name="Blake D.P."/>
            <person name="Joachim A."/>
        </authorList>
    </citation>
    <scope>NUCLEOTIDE SEQUENCE [LARGE SCALE GENOMIC DNA]</scope>
    <source>
        <strain evidence="12 13">Wien I</strain>
    </source>
</reference>
<feature type="domain" description="Protein kinase" evidence="11">
    <location>
        <begin position="387"/>
        <end position="771"/>
    </location>
</feature>
<feature type="compositionally biased region" description="Low complexity" evidence="10">
    <location>
        <begin position="409"/>
        <end position="448"/>
    </location>
</feature>
<name>A0A2C6LC49_9APIC</name>
<dbReference type="PROSITE" id="PS50011">
    <property type="entry name" value="PROTEIN_KINASE_DOM"/>
    <property type="match status" value="1"/>
</dbReference>
<evidence type="ECO:0000259" key="11">
    <source>
        <dbReference type="PROSITE" id="PS50011"/>
    </source>
</evidence>
<comment type="catalytic activity">
    <reaction evidence="8">
        <text>L-seryl-[protein] + ATP = O-phospho-L-seryl-[protein] + ADP + H(+)</text>
        <dbReference type="Rhea" id="RHEA:17989"/>
        <dbReference type="Rhea" id="RHEA-COMP:9863"/>
        <dbReference type="Rhea" id="RHEA-COMP:11604"/>
        <dbReference type="ChEBI" id="CHEBI:15378"/>
        <dbReference type="ChEBI" id="CHEBI:29999"/>
        <dbReference type="ChEBI" id="CHEBI:30616"/>
        <dbReference type="ChEBI" id="CHEBI:83421"/>
        <dbReference type="ChEBI" id="CHEBI:456216"/>
        <dbReference type="EC" id="2.7.11.1"/>
    </reaction>
</comment>
<evidence type="ECO:0000256" key="4">
    <source>
        <dbReference type="ARBA" id="ARBA00022741"/>
    </source>
</evidence>
<evidence type="ECO:0000256" key="8">
    <source>
        <dbReference type="ARBA" id="ARBA00048679"/>
    </source>
</evidence>
<dbReference type="EC" id="2.7.11.1" evidence="1"/>
<feature type="compositionally biased region" description="Low complexity" evidence="10">
    <location>
        <begin position="457"/>
        <end position="471"/>
    </location>
</feature>
<evidence type="ECO:0000313" key="13">
    <source>
        <dbReference type="Proteomes" id="UP000221165"/>
    </source>
</evidence>
<evidence type="ECO:0000256" key="6">
    <source>
        <dbReference type="ARBA" id="ARBA00022840"/>
    </source>
</evidence>
<dbReference type="PROSITE" id="PS00108">
    <property type="entry name" value="PROTEIN_KINASE_ST"/>
    <property type="match status" value="1"/>
</dbReference>
<feature type="region of interest" description="Disordered" evidence="10">
    <location>
        <begin position="268"/>
        <end position="353"/>
    </location>
</feature>
<dbReference type="PANTHER" id="PTHR24054:SF0">
    <property type="entry name" value="CASEIN KINASE II SUBUNIT ALPHA"/>
    <property type="match status" value="1"/>
</dbReference>
<evidence type="ECO:0000256" key="3">
    <source>
        <dbReference type="ARBA" id="ARBA00022679"/>
    </source>
</evidence>
<comment type="catalytic activity">
    <reaction evidence="7">
        <text>L-threonyl-[protein] + ATP = O-phospho-L-threonyl-[protein] + ADP + H(+)</text>
        <dbReference type="Rhea" id="RHEA:46608"/>
        <dbReference type="Rhea" id="RHEA-COMP:11060"/>
        <dbReference type="Rhea" id="RHEA-COMP:11605"/>
        <dbReference type="ChEBI" id="CHEBI:15378"/>
        <dbReference type="ChEBI" id="CHEBI:30013"/>
        <dbReference type="ChEBI" id="CHEBI:30616"/>
        <dbReference type="ChEBI" id="CHEBI:61977"/>
        <dbReference type="ChEBI" id="CHEBI:456216"/>
        <dbReference type="EC" id="2.7.11.1"/>
    </reaction>
</comment>